<accession>W7XFP9</accession>
<sequence>MKLMFFFLKKTQINILISFINLNFQFFFFSSYPNKLIINFINLYFFLTICQFLKYLFYYFQNLLVTFFLPNYQIKQINNQIIVINLLNNLNIYFQICILYQISNKKIVFEQINQLIFFHLKFCFKIYNLLFISLIKLFMMLIQNYFWLKWKCLFAYQLIC</sequence>
<dbReference type="EMBL" id="GG662861">
    <property type="protein sequence ID" value="EWS76697.1"/>
    <property type="molecule type" value="Genomic_DNA"/>
</dbReference>
<keyword evidence="1" id="KW-0472">Membrane</keyword>
<protein>
    <submittedName>
        <fullName evidence="2">Transmembrane protein, putative</fullName>
    </submittedName>
</protein>
<dbReference type="AlphaFoldDB" id="W7XFP9"/>
<dbReference type="InParanoid" id="W7XFP9"/>
<name>W7XFP9_TETTS</name>
<feature type="transmembrane region" description="Helical" evidence="1">
    <location>
        <begin position="126"/>
        <end position="148"/>
    </location>
</feature>
<evidence type="ECO:0000313" key="2">
    <source>
        <dbReference type="EMBL" id="EWS76697.1"/>
    </source>
</evidence>
<proteinExistence type="predicted"/>
<reference evidence="3" key="1">
    <citation type="journal article" date="2006" name="PLoS Biol.">
        <title>Macronuclear genome sequence of the ciliate Tetrahymena thermophila, a model eukaryote.</title>
        <authorList>
            <person name="Eisen J.A."/>
            <person name="Coyne R.S."/>
            <person name="Wu M."/>
            <person name="Wu D."/>
            <person name="Thiagarajan M."/>
            <person name="Wortman J.R."/>
            <person name="Badger J.H."/>
            <person name="Ren Q."/>
            <person name="Amedeo P."/>
            <person name="Jones K.M."/>
            <person name="Tallon L.J."/>
            <person name="Delcher A.L."/>
            <person name="Salzberg S.L."/>
            <person name="Silva J.C."/>
            <person name="Haas B.J."/>
            <person name="Majoros W.H."/>
            <person name="Farzad M."/>
            <person name="Carlton J.M."/>
            <person name="Smith R.K. Jr."/>
            <person name="Garg J."/>
            <person name="Pearlman R.E."/>
            <person name="Karrer K.M."/>
            <person name="Sun L."/>
            <person name="Manning G."/>
            <person name="Elde N.C."/>
            <person name="Turkewitz A.P."/>
            <person name="Asai D.J."/>
            <person name="Wilkes D.E."/>
            <person name="Wang Y."/>
            <person name="Cai H."/>
            <person name="Collins K."/>
            <person name="Stewart B.A."/>
            <person name="Lee S.R."/>
            <person name="Wilamowska K."/>
            <person name="Weinberg Z."/>
            <person name="Ruzzo W.L."/>
            <person name="Wloga D."/>
            <person name="Gaertig J."/>
            <person name="Frankel J."/>
            <person name="Tsao C.-C."/>
            <person name="Gorovsky M.A."/>
            <person name="Keeling P.J."/>
            <person name="Waller R.F."/>
            <person name="Patron N.J."/>
            <person name="Cherry J.M."/>
            <person name="Stover N.A."/>
            <person name="Krieger C.J."/>
            <person name="del Toro C."/>
            <person name="Ryder H.F."/>
            <person name="Williamson S.C."/>
            <person name="Barbeau R.A."/>
            <person name="Hamilton E.P."/>
            <person name="Orias E."/>
        </authorList>
    </citation>
    <scope>NUCLEOTIDE SEQUENCE [LARGE SCALE GENOMIC DNA]</scope>
    <source>
        <strain evidence="3">SB210</strain>
    </source>
</reference>
<feature type="transmembrane region" description="Helical" evidence="1">
    <location>
        <begin position="12"/>
        <end position="30"/>
    </location>
</feature>
<dbReference type="Proteomes" id="UP000009168">
    <property type="component" value="Unassembled WGS sequence"/>
</dbReference>
<evidence type="ECO:0000256" key="1">
    <source>
        <dbReference type="SAM" id="Phobius"/>
    </source>
</evidence>
<keyword evidence="3" id="KW-1185">Reference proteome</keyword>
<organism evidence="2 3">
    <name type="scientific">Tetrahymena thermophila (strain SB210)</name>
    <dbReference type="NCBI Taxonomy" id="312017"/>
    <lineage>
        <taxon>Eukaryota</taxon>
        <taxon>Sar</taxon>
        <taxon>Alveolata</taxon>
        <taxon>Ciliophora</taxon>
        <taxon>Intramacronucleata</taxon>
        <taxon>Oligohymenophorea</taxon>
        <taxon>Hymenostomatida</taxon>
        <taxon>Tetrahymenina</taxon>
        <taxon>Tetrahymenidae</taxon>
        <taxon>Tetrahymena</taxon>
    </lineage>
</organism>
<keyword evidence="1 2" id="KW-0812">Transmembrane</keyword>
<dbReference type="KEGG" id="tet:TTHERM_000698691"/>
<feature type="transmembrane region" description="Helical" evidence="1">
    <location>
        <begin position="36"/>
        <end position="60"/>
    </location>
</feature>
<dbReference type="RefSeq" id="XP_012650767.1">
    <property type="nucleotide sequence ID" value="XM_012795313.1"/>
</dbReference>
<gene>
    <name evidence="2" type="ORF">TTHERM_000698691</name>
</gene>
<evidence type="ECO:0000313" key="3">
    <source>
        <dbReference type="Proteomes" id="UP000009168"/>
    </source>
</evidence>
<feature type="transmembrane region" description="Helical" evidence="1">
    <location>
        <begin position="81"/>
        <end position="102"/>
    </location>
</feature>
<dbReference type="GeneID" id="24440274"/>
<keyword evidence="1" id="KW-1133">Transmembrane helix</keyword>